<name>A0A6U5IJJ1_9STRA</name>
<protein>
    <recommendedName>
        <fullName evidence="2">DUF1279 domain-containing protein</fullName>
    </recommendedName>
</protein>
<reference evidence="4" key="1">
    <citation type="submission" date="2021-01" db="EMBL/GenBank/DDBJ databases">
        <authorList>
            <person name="Corre E."/>
            <person name="Pelletier E."/>
            <person name="Niang G."/>
            <person name="Scheremetjew M."/>
            <person name="Finn R."/>
            <person name="Kale V."/>
            <person name="Holt S."/>
            <person name="Cochrane G."/>
            <person name="Meng A."/>
            <person name="Brown T."/>
            <person name="Cohen L."/>
        </authorList>
    </citation>
    <scope>NUCLEOTIDE SEQUENCE</scope>
    <source>
        <strain evidence="4">308</strain>
    </source>
</reference>
<feature type="domain" description="DUF1279" evidence="2">
    <location>
        <begin position="145"/>
        <end position="284"/>
    </location>
</feature>
<proteinExistence type="predicted"/>
<evidence type="ECO:0000259" key="2">
    <source>
        <dbReference type="Pfam" id="PF06916"/>
    </source>
</evidence>
<accession>A0A6U5IJJ1</accession>
<dbReference type="EMBL" id="HBFR01026689">
    <property type="protein sequence ID" value="CAD8892022.1"/>
    <property type="molecule type" value="Transcribed_RNA"/>
</dbReference>
<dbReference type="PANTHER" id="PTHR21377">
    <property type="entry name" value="PROTEIN FAM210B, MITOCHONDRIAL"/>
    <property type="match status" value="1"/>
</dbReference>
<dbReference type="InterPro" id="IPR009688">
    <property type="entry name" value="FAM210A/B-like_dom"/>
</dbReference>
<dbReference type="PANTHER" id="PTHR21377:SF18">
    <property type="entry name" value="DUF1279 DOMAIN-CONTAINING PROTEIN"/>
    <property type="match status" value="1"/>
</dbReference>
<dbReference type="InterPro" id="IPR045866">
    <property type="entry name" value="FAM210A/B-like"/>
</dbReference>
<dbReference type="EMBL" id="HBFR01026690">
    <property type="protein sequence ID" value="CAD8892023.1"/>
    <property type="molecule type" value="Transcribed_RNA"/>
</dbReference>
<gene>
    <name evidence="3" type="ORF">CHYS00102_LOCUS19228</name>
    <name evidence="4" type="ORF">CHYS00102_LOCUS19229</name>
</gene>
<keyword evidence="1" id="KW-0812">Transmembrane</keyword>
<dbReference type="Pfam" id="PF06916">
    <property type="entry name" value="FAM210A-B_dom"/>
    <property type="match status" value="1"/>
</dbReference>
<keyword evidence="1" id="KW-0472">Membrane</keyword>
<feature type="transmembrane region" description="Helical" evidence="1">
    <location>
        <begin position="153"/>
        <end position="176"/>
    </location>
</feature>
<evidence type="ECO:0000313" key="3">
    <source>
        <dbReference type="EMBL" id="CAD8892022.1"/>
    </source>
</evidence>
<organism evidence="4">
    <name type="scientific">Corethron hystrix</name>
    <dbReference type="NCBI Taxonomy" id="216773"/>
    <lineage>
        <taxon>Eukaryota</taxon>
        <taxon>Sar</taxon>
        <taxon>Stramenopiles</taxon>
        <taxon>Ochrophyta</taxon>
        <taxon>Bacillariophyta</taxon>
        <taxon>Coscinodiscophyceae</taxon>
        <taxon>Corethrophycidae</taxon>
        <taxon>Corethrales</taxon>
        <taxon>Corethraceae</taxon>
        <taxon>Corethron</taxon>
    </lineage>
</organism>
<dbReference type="AlphaFoldDB" id="A0A6U5IJJ1"/>
<keyword evidence="1" id="KW-1133">Transmembrane helix</keyword>
<sequence length="298" mass="33125">MNMVSHAALRLIRPCWRAADPAVSLFRTKAFYPLRIHLSHFSFFPSPSLGLPRPLSSHTSSSYSSHGATRQRRKFRKVASASALRIRESAFSRGRTVVRRARTGFSRFASQIRQAAVARGRLTASKIRLAARRKGTAIKDAGKSRTRALFDKYGFILVGTYFSLWVTTLSSFFVSIEYGIFSPKIMAGGVNKVNDTVGDAMDTAVDTLQDAIGMEHGDIEGNTAEKDDETTITKYLDYLEKYEFMGPLVEKVKADPTLMNLGIAIVLTKMTEPLRIGITIALLPRIARMLGRKAPKMK</sequence>
<dbReference type="GO" id="GO:0005739">
    <property type="term" value="C:mitochondrion"/>
    <property type="evidence" value="ECO:0007669"/>
    <property type="project" value="TreeGrafter"/>
</dbReference>
<evidence type="ECO:0000313" key="4">
    <source>
        <dbReference type="EMBL" id="CAD8892023.1"/>
    </source>
</evidence>
<evidence type="ECO:0000256" key="1">
    <source>
        <dbReference type="SAM" id="Phobius"/>
    </source>
</evidence>